<sequence>MQTEETQDGEDMESDPHHHHHTPAMSTSRPLELNKSLQPLQATTQPTECTSKRPQTTSKNFEITYRQPETTSQPIETTSRLRQPETTSPQLQQSQSTLRSVHQTRGGPVDLSCALDITANNGTTCTLQHRPPRTKRPPHHHTTILPQHPRHTRPLASPPLPRDSPLLTNTTTITATTAPVATTTIIPRPSPELWYSRSLFVCLAVLLSIIMLPGGVLGNNNRLIQTRGVGGREAVGQGEALGQGEAWRQGGGRKRWRKGVGGERQIKSYNLRDTKADYLVSHTSNLHRS</sequence>
<feature type="region of interest" description="Disordered" evidence="1">
    <location>
        <begin position="122"/>
        <end position="175"/>
    </location>
</feature>
<feature type="compositionally biased region" description="Low complexity" evidence="1">
    <location>
        <begin position="84"/>
        <end position="98"/>
    </location>
</feature>
<dbReference type="Proteomes" id="UP001292094">
    <property type="component" value="Unassembled WGS sequence"/>
</dbReference>
<gene>
    <name evidence="3" type="ORF">Pmani_019602</name>
</gene>
<accession>A0AAE1PJ94</accession>
<feature type="region of interest" description="Disordered" evidence="1">
    <location>
        <begin position="240"/>
        <end position="260"/>
    </location>
</feature>
<evidence type="ECO:0000256" key="1">
    <source>
        <dbReference type="SAM" id="MobiDB-lite"/>
    </source>
</evidence>
<protein>
    <submittedName>
        <fullName evidence="3">Uncharacterized protein</fullName>
    </submittedName>
</protein>
<evidence type="ECO:0000256" key="2">
    <source>
        <dbReference type="SAM" id="Phobius"/>
    </source>
</evidence>
<proteinExistence type="predicted"/>
<keyword evidence="2" id="KW-0812">Transmembrane</keyword>
<feature type="region of interest" description="Disordered" evidence="1">
    <location>
        <begin position="1"/>
        <end position="105"/>
    </location>
</feature>
<feature type="compositionally biased region" description="Polar residues" evidence="1">
    <location>
        <begin position="24"/>
        <end position="81"/>
    </location>
</feature>
<dbReference type="AlphaFoldDB" id="A0AAE1PJ94"/>
<reference evidence="3" key="1">
    <citation type="submission" date="2023-11" db="EMBL/GenBank/DDBJ databases">
        <title>Genome assemblies of two species of porcelain crab, Petrolisthes cinctipes and Petrolisthes manimaculis (Anomura: Porcellanidae).</title>
        <authorList>
            <person name="Angst P."/>
        </authorList>
    </citation>
    <scope>NUCLEOTIDE SEQUENCE</scope>
    <source>
        <strain evidence="3">PB745_02</strain>
        <tissue evidence="3">Gill</tissue>
    </source>
</reference>
<keyword evidence="4" id="KW-1185">Reference proteome</keyword>
<feature type="compositionally biased region" description="Basic residues" evidence="1">
    <location>
        <begin position="130"/>
        <end position="153"/>
    </location>
</feature>
<organism evidence="3 4">
    <name type="scientific">Petrolisthes manimaculis</name>
    <dbReference type="NCBI Taxonomy" id="1843537"/>
    <lineage>
        <taxon>Eukaryota</taxon>
        <taxon>Metazoa</taxon>
        <taxon>Ecdysozoa</taxon>
        <taxon>Arthropoda</taxon>
        <taxon>Crustacea</taxon>
        <taxon>Multicrustacea</taxon>
        <taxon>Malacostraca</taxon>
        <taxon>Eumalacostraca</taxon>
        <taxon>Eucarida</taxon>
        <taxon>Decapoda</taxon>
        <taxon>Pleocyemata</taxon>
        <taxon>Anomura</taxon>
        <taxon>Galatheoidea</taxon>
        <taxon>Porcellanidae</taxon>
        <taxon>Petrolisthes</taxon>
    </lineage>
</organism>
<name>A0AAE1PJ94_9EUCA</name>
<dbReference type="EMBL" id="JAWZYT010001850">
    <property type="protein sequence ID" value="KAK4308711.1"/>
    <property type="molecule type" value="Genomic_DNA"/>
</dbReference>
<comment type="caution">
    <text evidence="3">The sequence shown here is derived from an EMBL/GenBank/DDBJ whole genome shotgun (WGS) entry which is preliminary data.</text>
</comment>
<feature type="transmembrane region" description="Helical" evidence="2">
    <location>
        <begin position="194"/>
        <end position="217"/>
    </location>
</feature>
<keyword evidence="2" id="KW-1133">Transmembrane helix</keyword>
<evidence type="ECO:0000313" key="4">
    <source>
        <dbReference type="Proteomes" id="UP001292094"/>
    </source>
</evidence>
<feature type="compositionally biased region" description="Acidic residues" evidence="1">
    <location>
        <begin position="1"/>
        <end position="13"/>
    </location>
</feature>
<evidence type="ECO:0000313" key="3">
    <source>
        <dbReference type="EMBL" id="KAK4308711.1"/>
    </source>
</evidence>
<keyword evidence="2" id="KW-0472">Membrane</keyword>